<feature type="transmembrane region" description="Helical" evidence="6">
    <location>
        <begin position="103"/>
        <end position="125"/>
    </location>
</feature>
<name>A0A6G4WFZ1_9HYPH</name>
<dbReference type="EMBL" id="JAAKZF010000027">
    <property type="protein sequence ID" value="NGO53146.1"/>
    <property type="molecule type" value="Genomic_DNA"/>
</dbReference>
<organism evidence="8 9">
    <name type="scientific">Allomesorhizobium camelthorni</name>
    <dbReference type="NCBI Taxonomy" id="475069"/>
    <lineage>
        <taxon>Bacteria</taxon>
        <taxon>Pseudomonadati</taxon>
        <taxon>Pseudomonadota</taxon>
        <taxon>Alphaproteobacteria</taxon>
        <taxon>Hyphomicrobiales</taxon>
        <taxon>Phyllobacteriaceae</taxon>
        <taxon>Allomesorhizobium</taxon>
    </lineage>
</organism>
<dbReference type="GO" id="GO:0016020">
    <property type="term" value="C:membrane"/>
    <property type="evidence" value="ECO:0007669"/>
    <property type="project" value="UniProtKB-SubCell"/>
</dbReference>
<evidence type="ECO:0000313" key="8">
    <source>
        <dbReference type="EMBL" id="NGO53146.1"/>
    </source>
</evidence>
<sequence length="331" mass="35114">MDRGASRGIGRAMTARTDTIDAAAARPAARPASADQPFQPLDYGLYALTVIAWSASWFAIELQVGSGVSNEVNLVWRFAIATMLMFAWAGFSGRRLRFPISDHLRFAALGVLIFSSNFLFFYYGAGYLVSGLLSVVFSLASVINMLLGALVMRERPSPRILAGGLIGFAGIALMFFPEIAAHGLSGGTMTGLLLCVCGTLSFCAGNLVSASNQRRALPLVSTSAWGMLYGTLWSGFLALLLGKPFIVDLSVSYLGSLIFLAVISTVMAFAAYLTLLGRIGAARAGYATVIFPVFALLISTALEGYAWTVYAIIGLVFVAAGNVLVIRGGRK</sequence>
<feature type="transmembrane region" description="Helical" evidence="6">
    <location>
        <begin position="284"/>
        <end position="302"/>
    </location>
</feature>
<keyword evidence="9" id="KW-1185">Reference proteome</keyword>
<feature type="transmembrane region" description="Helical" evidence="6">
    <location>
        <begin position="159"/>
        <end position="177"/>
    </location>
</feature>
<comment type="similarity">
    <text evidence="2">Belongs to the EamA transporter family.</text>
</comment>
<feature type="transmembrane region" description="Helical" evidence="6">
    <location>
        <begin position="253"/>
        <end position="277"/>
    </location>
</feature>
<dbReference type="PANTHER" id="PTHR32322">
    <property type="entry name" value="INNER MEMBRANE TRANSPORTER"/>
    <property type="match status" value="1"/>
</dbReference>
<keyword evidence="5 6" id="KW-0472">Membrane</keyword>
<feature type="transmembrane region" description="Helical" evidence="6">
    <location>
        <begin position="308"/>
        <end position="326"/>
    </location>
</feature>
<dbReference type="InterPro" id="IPR000620">
    <property type="entry name" value="EamA_dom"/>
</dbReference>
<evidence type="ECO:0000256" key="2">
    <source>
        <dbReference type="ARBA" id="ARBA00007362"/>
    </source>
</evidence>
<evidence type="ECO:0000256" key="1">
    <source>
        <dbReference type="ARBA" id="ARBA00004141"/>
    </source>
</evidence>
<feature type="domain" description="EamA" evidence="7">
    <location>
        <begin position="190"/>
        <end position="326"/>
    </location>
</feature>
<feature type="transmembrane region" description="Helical" evidence="6">
    <location>
        <begin position="74"/>
        <end position="91"/>
    </location>
</feature>
<evidence type="ECO:0000256" key="4">
    <source>
        <dbReference type="ARBA" id="ARBA00022989"/>
    </source>
</evidence>
<dbReference type="SUPFAM" id="SSF103481">
    <property type="entry name" value="Multidrug resistance efflux transporter EmrE"/>
    <property type="match status" value="2"/>
</dbReference>
<protein>
    <submittedName>
        <fullName evidence="8">DMT family transporter</fullName>
    </submittedName>
</protein>
<dbReference type="InterPro" id="IPR037185">
    <property type="entry name" value="EmrE-like"/>
</dbReference>
<feature type="transmembrane region" description="Helical" evidence="6">
    <location>
        <begin position="131"/>
        <end position="152"/>
    </location>
</feature>
<reference evidence="8 9" key="1">
    <citation type="submission" date="2020-02" db="EMBL/GenBank/DDBJ databases">
        <title>Genome sequence of strain CCNWXJ40-4.</title>
        <authorList>
            <person name="Gao J."/>
            <person name="Sun J."/>
        </authorList>
    </citation>
    <scope>NUCLEOTIDE SEQUENCE [LARGE SCALE GENOMIC DNA]</scope>
    <source>
        <strain evidence="8 9">CCNWXJ 40-4</strain>
    </source>
</reference>
<dbReference type="AlphaFoldDB" id="A0A6G4WFZ1"/>
<keyword evidence="4 6" id="KW-1133">Transmembrane helix</keyword>
<accession>A0A6G4WFZ1</accession>
<feature type="domain" description="EamA" evidence="7">
    <location>
        <begin position="47"/>
        <end position="175"/>
    </location>
</feature>
<keyword evidence="3 6" id="KW-0812">Transmembrane</keyword>
<evidence type="ECO:0000259" key="7">
    <source>
        <dbReference type="Pfam" id="PF00892"/>
    </source>
</evidence>
<feature type="transmembrane region" description="Helical" evidence="6">
    <location>
        <begin position="189"/>
        <end position="209"/>
    </location>
</feature>
<evidence type="ECO:0000256" key="5">
    <source>
        <dbReference type="ARBA" id="ARBA00023136"/>
    </source>
</evidence>
<dbReference type="PANTHER" id="PTHR32322:SF2">
    <property type="entry name" value="EAMA DOMAIN-CONTAINING PROTEIN"/>
    <property type="match status" value="1"/>
</dbReference>
<dbReference type="Pfam" id="PF00892">
    <property type="entry name" value="EamA"/>
    <property type="match status" value="2"/>
</dbReference>
<evidence type="ECO:0000256" key="3">
    <source>
        <dbReference type="ARBA" id="ARBA00022692"/>
    </source>
</evidence>
<evidence type="ECO:0000256" key="6">
    <source>
        <dbReference type="SAM" id="Phobius"/>
    </source>
</evidence>
<gene>
    <name evidence="8" type="ORF">G6N73_18570</name>
</gene>
<dbReference type="InterPro" id="IPR050638">
    <property type="entry name" value="AA-Vitamin_Transporters"/>
</dbReference>
<dbReference type="Proteomes" id="UP001642900">
    <property type="component" value="Unassembled WGS sequence"/>
</dbReference>
<evidence type="ECO:0000313" key="9">
    <source>
        <dbReference type="Proteomes" id="UP001642900"/>
    </source>
</evidence>
<comment type="subcellular location">
    <subcellularLocation>
        <location evidence="1">Membrane</location>
        <topology evidence="1">Multi-pass membrane protein</topology>
    </subcellularLocation>
</comment>
<feature type="transmembrane region" description="Helical" evidence="6">
    <location>
        <begin position="43"/>
        <end position="62"/>
    </location>
</feature>
<feature type="transmembrane region" description="Helical" evidence="6">
    <location>
        <begin position="216"/>
        <end position="241"/>
    </location>
</feature>
<comment type="caution">
    <text evidence="8">The sequence shown here is derived from an EMBL/GenBank/DDBJ whole genome shotgun (WGS) entry which is preliminary data.</text>
</comment>
<proteinExistence type="inferred from homology"/>